<evidence type="ECO:0000259" key="1">
    <source>
        <dbReference type="PROSITE" id="PS51186"/>
    </source>
</evidence>
<dbReference type="STRING" id="5364.A0A5C3N112"/>
<evidence type="ECO:0000313" key="3">
    <source>
        <dbReference type="Proteomes" id="UP000305948"/>
    </source>
</evidence>
<dbReference type="PANTHER" id="PTHR43328:SF1">
    <property type="entry name" value="N-ACETYLTRANSFERASE DOMAIN-CONTAINING PROTEIN"/>
    <property type="match status" value="1"/>
</dbReference>
<name>A0A5C3N112_9AGAM</name>
<dbReference type="OrthoDB" id="630895at2759"/>
<dbReference type="AlphaFoldDB" id="A0A5C3N112"/>
<dbReference type="SUPFAM" id="SSF55729">
    <property type="entry name" value="Acyl-CoA N-acyltransferases (Nat)"/>
    <property type="match status" value="1"/>
</dbReference>
<keyword evidence="3" id="KW-1185">Reference proteome</keyword>
<dbReference type="InterPro" id="IPR036291">
    <property type="entry name" value="NAD(P)-bd_dom_sf"/>
</dbReference>
<dbReference type="GO" id="GO:0016747">
    <property type="term" value="F:acyltransferase activity, transferring groups other than amino-acyl groups"/>
    <property type="evidence" value="ECO:0007669"/>
    <property type="project" value="InterPro"/>
</dbReference>
<dbReference type="EMBL" id="ML213514">
    <property type="protein sequence ID" value="TFK50136.1"/>
    <property type="molecule type" value="Genomic_DNA"/>
</dbReference>
<sequence>MSQRALITGVTSYIGAHIAQQLLEKGWYVRGTVRTQAKGQWLHDTFKAGDRFETVEVKDVQKKELFTEAVKGRQVTQSHPRTSLIQESITNIDAILYSAPCHLNPTTREPYLRLPHPHQNIIITPIRPADADAIIETLNDTRVYDQLASIPHPYTREHAEEWIKLVRARSDELLQQLQGRSDDQPKVVDGCPVMTLREVKEDGTEVFIGDVTIARSSFMEIGNPDERARLRDENAARPNGDPEIVYMIGDYLAPSHHGHGIMTAAIRTLVHDWAVPRMGCRKILVNVRKGNIGSRRVFEKLDFKCKGVLEDHQELTAPGRAGGPKWSIEIFEWVYQARGGHRKMPRPHVGEGGASEVLKKRRKTVTKPAPTQRVAVIANFEQEGVMGLEGSGFLFQALVSLRTFEGSHMGVATSPTAVLSVVLDEAFKFHQNICPNRDITSACL</sequence>
<protein>
    <recommendedName>
        <fullName evidence="1">N-acetyltransferase domain-containing protein</fullName>
    </recommendedName>
</protein>
<organism evidence="2 3">
    <name type="scientific">Heliocybe sulcata</name>
    <dbReference type="NCBI Taxonomy" id="5364"/>
    <lineage>
        <taxon>Eukaryota</taxon>
        <taxon>Fungi</taxon>
        <taxon>Dikarya</taxon>
        <taxon>Basidiomycota</taxon>
        <taxon>Agaricomycotina</taxon>
        <taxon>Agaricomycetes</taxon>
        <taxon>Gloeophyllales</taxon>
        <taxon>Gloeophyllaceae</taxon>
        <taxon>Heliocybe</taxon>
    </lineage>
</organism>
<dbReference type="Gene3D" id="3.40.630.30">
    <property type="match status" value="1"/>
</dbReference>
<dbReference type="PANTHER" id="PTHR43328">
    <property type="entry name" value="ACETYLTRANSFERASE-RELATED"/>
    <property type="match status" value="1"/>
</dbReference>
<dbReference type="Pfam" id="PF13302">
    <property type="entry name" value="Acetyltransf_3"/>
    <property type="match status" value="1"/>
</dbReference>
<gene>
    <name evidence="2" type="ORF">OE88DRAFT_1645865</name>
</gene>
<dbReference type="InterPro" id="IPR001509">
    <property type="entry name" value="Epimerase_deHydtase"/>
</dbReference>
<dbReference type="InterPro" id="IPR000182">
    <property type="entry name" value="GNAT_dom"/>
</dbReference>
<dbReference type="Pfam" id="PF01370">
    <property type="entry name" value="Epimerase"/>
    <property type="match status" value="1"/>
</dbReference>
<proteinExistence type="predicted"/>
<dbReference type="InterPro" id="IPR016181">
    <property type="entry name" value="Acyl_CoA_acyltransferase"/>
</dbReference>
<dbReference type="Gene3D" id="3.40.50.720">
    <property type="entry name" value="NAD(P)-binding Rossmann-like Domain"/>
    <property type="match status" value="1"/>
</dbReference>
<reference evidence="2 3" key="1">
    <citation type="journal article" date="2019" name="Nat. Ecol. Evol.">
        <title>Megaphylogeny resolves global patterns of mushroom evolution.</title>
        <authorList>
            <person name="Varga T."/>
            <person name="Krizsan K."/>
            <person name="Foldi C."/>
            <person name="Dima B."/>
            <person name="Sanchez-Garcia M."/>
            <person name="Sanchez-Ramirez S."/>
            <person name="Szollosi G.J."/>
            <person name="Szarkandi J.G."/>
            <person name="Papp V."/>
            <person name="Albert L."/>
            <person name="Andreopoulos W."/>
            <person name="Angelini C."/>
            <person name="Antonin V."/>
            <person name="Barry K.W."/>
            <person name="Bougher N.L."/>
            <person name="Buchanan P."/>
            <person name="Buyck B."/>
            <person name="Bense V."/>
            <person name="Catcheside P."/>
            <person name="Chovatia M."/>
            <person name="Cooper J."/>
            <person name="Damon W."/>
            <person name="Desjardin D."/>
            <person name="Finy P."/>
            <person name="Geml J."/>
            <person name="Haridas S."/>
            <person name="Hughes K."/>
            <person name="Justo A."/>
            <person name="Karasinski D."/>
            <person name="Kautmanova I."/>
            <person name="Kiss B."/>
            <person name="Kocsube S."/>
            <person name="Kotiranta H."/>
            <person name="LaButti K.M."/>
            <person name="Lechner B.E."/>
            <person name="Liimatainen K."/>
            <person name="Lipzen A."/>
            <person name="Lukacs Z."/>
            <person name="Mihaltcheva S."/>
            <person name="Morgado L.N."/>
            <person name="Niskanen T."/>
            <person name="Noordeloos M.E."/>
            <person name="Ohm R.A."/>
            <person name="Ortiz-Santana B."/>
            <person name="Ovrebo C."/>
            <person name="Racz N."/>
            <person name="Riley R."/>
            <person name="Savchenko A."/>
            <person name="Shiryaev A."/>
            <person name="Soop K."/>
            <person name="Spirin V."/>
            <person name="Szebenyi C."/>
            <person name="Tomsovsky M."/>
            <person name="Tulloss R.E."/>
            <person name="Uehling J."/>
            <person name="Grigoriev I.V."/>
            <person name="Vagvolgyi C."/>
            <person name="Papp T."/>
            <person name="Martin F.M."/>
            <person name="Miettinen O."/>
            <person name="Hibbett D.S."/>
            <person name="Nagy L.G."/>
        </authorList>
    </citation>
    <scope>NUCLEOTIDE SEQUENCE [LARGE SCALE GENOMIC DNA]</scope>
    <source>
        <strain evidence="2 3">OMC1185</strain>
    </source>
</reference>
<dbReference type="SUPFAM" id="SSF51735">
    <property type="entry name" value="NAD(P)-binding Rossmann-fold domains"/>
    <property type="match status" value="1"/>
</dbReference>
<dbReference type="Proteomes" id="UP000305948">
    <property type="component" value="Unassembled WGS sequence"/>
</dbReference>
<feature type="domain" description="N-acetyltransferase" evidence="1">
    <location>
        <begin position="121"/>
        <end position="320"/>
    </location>
</feature>
<evidence type="ECO:0000313" key="2">
    <source>
        <dbReference type="EMBL" id="TFK50136.1"/>
    </source>
</evidence>
<dbReference type="PROSITE" id="PS51186">
    <property type="entry name" value="GNAT"/>
    <property type="match status" value="1"/>
</dbReference>
<accession>A0A5C3N112</accession>